<dbReference type="SUPFAM" id="SSF52540">
    <property type="entry name" value="P-loop containing nucleoside triphosphate hydrolases"/>
    <property type="match status" value="1"/>
</dbReference>
<dbReference type="GO" id="GO:0051782">
    <property type="term" value="P:negative regulation of cell division"/>
    <property type="evidence" value="ECO:0007669"/>
    <property type="project" value="TreeGrafter"/>
</dbReference>
<dbReference type="GO" id="GO:0005829">
    <property type="term" value="C:cytosol"/>
    <property type="evidence" value="ECO:0007669"/>
    <property type="project" value="TreeGrafter"/>
</dbReference>
<dbReference type="AlphaFoldDB" id="A0A1H7RRK7"/>
<proteinExistence type="predicted"/>
<dbReference type="PANTHER" id="PTHR43384:SF6">
    <property type="entry name" value="SEPTUM SITE-DETERMINING PROTEIN MIND HOMOLOG, CHLOROPLASTIC"/>
    <property type="match status" value="1"/>
</dbReference>
<evidence type="ECO:0000256" key="1">
    <source>
        <dbReference type="ARBA" id="ARBA00022741"/>
    </source>
</evidence>
<name>A0A1H7RRK7_9BURK</name>
<evidence type="ECO:0000313" key="6">
    <source>
        <dbReference type="Proteomes" id="UP000199120"/>
    </source>
</evidence>
<feature type="domain" description="Response regulatory" evidence="4">
    <location>
        <begin position="21"/>
        <end position="137"/>
    </location>
</feature>
<dbReference type="EMBL" id="FOAJ01000010">
    <property type="protein sequence ID" value="SEL62815.1"/>
    <property type="molecule type" value="Genomic_DNA"/>
</dbReference>
<keyword evidence="1" id="KW-0547">Nucleotide-binding</keyword>
<dbReference type="Pfam" id="PF13614">
    <property type="entry name" value="AAA_31"/>
    <property type="match status" value="1"/>
</dbReference>
<dbReference type="InterPro" id="IPR025669">
    <property type="entry name" value="AAA_dom"/>
</dbReference>
<dbReference type="GO" id="GO:0009898">
    <property type="term" value="C:cytoplasmic side of plasma membrane"/>
    <property type="evidence" value="ECO:0007669"/>
    <property type="project" value="TreeGrafter"/>
</dbReference>
<dbReference type="Proteomes" id="UP000199120">
    <property type="component" value="Unassembled WGS sequence"/>
</dbReference>
<accession>A0A1H7RRK7</accession>
<reference evidence="6" key="1">
    <citation type="submission" date="2016-10" db="EMBL/GenBank/DDBJ databases">
        <authorList>
            <person name="Varghese N."/>
            <person name="Submissions S."/>
        </authorList>
    </citation>
    <scope>NUCLEOTIDE SEQUENCE [LARGE SCALE GENOMIC DNA]</scope>
    <source>
        <strain evidence="6">LMG 26416</strain>
    </source>
</reference>
<dbReference type="OrthoDB" id="8595957at2"/>
<evidence type="ECO:0000313" key="5">
    <source>
        <dbReference type="EMBL" id="SEL62815.1"/>
    </source>
</evidence>
<dbReference type="PROSITE" id="PS50110">
    <property type="entry name" value="RESPONSE_REGULATORY"/>
    <property type="match status" value="1"/>
</dbReference>
<keyword evidence="3" id="KW-0597">Phosphoprotein</keyword>
<keyword evidence="2" id="KW-0067">ATP-binding</keyword>
<sequence>MDMIGSLLKSSSADDIAADFVAFVADKQSEDVLKTFVLDEALPHTHIAVDGIEKAIAWLSKTERSPKLLLIDLQGSDMPLSDLARLADVCEPSVQVIALGERNDVGLYRSLLSIGVHDYLVKPLTVGLLKRTIDMRSGKVNPVAQVRAGKIVAFAGARGGVGTTTVAVHLARDLAASHRRVAYVDLNLHGGAATSMFGLQGNNGLLDVLQNVRRLDPAYVERTMLAAQDSRLFVLSAELDWGEPRPFEEGSLGRVLDLLVASFHYVMLDIGELADPLAEEALDHAARAYIVADRSVHAARETVRLTRYIDNRSGNPITAVLLNNPNAVVAGKVESPDFVAAIGRPVLQELPFESRALAIAENVGIALPKGRGDAFHQAIARVANDLTGNQVHAERRSLWQRLGFAK</sequence>
<keyword evidence="6" id="KW-1185">Reference proteome</keyword>
<feature type="modified residue" description="4-aspartylphosphate" evidence="3">
    <location>
        <position position="72"/>
    </location>
</feature>
<dbReference type="PANTHER" id="PTHR43384">
    <property type="entry name" value="SEPTUM SITE-DETERMINING PROTEIN MIND HOMOLOG, CHLOROPLASTIC-RELATED"/>
    <property type="match status" value="1"/>
</dbReference>
<dbReference type="InterPro" id="IPR011006">
    <property type="entry name" value="CheY-like_superfamily"/>
</dbReference>
<dbReference type="STRING" id="416943.SAMN05445871_5532"/>
<gene>
    <name evidence="5" type="ORF">SAMN05192542_110158</name>
</gene>
<evidence type="ECO:0000259" key="4">
    <source>
        <dbReference type="PROSITE" id="PS50110"/>
    </source>
</evidence>
<dbReference type="Gene3D" id="3.40.50.300">
    <property type="entry name" value="P-loop containing nucleotide triphosphate hydrolases"/>
    <property type="match status" value="1"/>
</dbReference>
<dbReference type="InterPro" id="IPR027417">
    <property type="entry name" value="P-loop_NTPase"/>
</dbReference>
<evidence type="ECO:0000256" key="2">
    <source>
        <dbReference type="ARBA" id="ARBA00022840"/>
    </source>
</evidence>
<dbReference type="SUPFAM" id="SSF52172">
    <property type="entry name" value="CheY-like"/>
    <property type="match status" value="1"/>
</dbReference>
<dbReference type="GO" id="GO:0000160">
    <property type="term" value="P:phosphorelay signal transduction system"/>
    <property type="evidence" value="ECO:0007669"/>
    <property type="project" value="InterPro"/>
</dbReference>
<dbReference type="GO" id="GO:0005524">
    <property type="term" value="F:ATP binding"/>
    <property type="evidence" value="ECO:0007669"/>
    <property type="project" value="UniProtKB-KW"/>
</dbReference>
<dbReference type="GO" id="GO:0016887">
    <property type="term" value="F:ATP hydrolysis activity"/>
    <property type="evidence" value="ECO:0007669"/>
    <property type="project" value="TreeGrafter"/>
</dbReference>
<dbReference type="InterPro" id="IPR001789">
    <property type="entry name" value="Sig_transdc_resp-reg_receiver"/>
</dbReference>
<evidence type="ECO:0000256" key="3">
    <source>
        <dbReference type="PROSITE-ProRule" id="PRU00169"/>
    </source>
</evidence>
<protein>
    <submittedName>
        <fullName evidence="5">Pilus assembly protein CpaE</fullName>
    </submittedName>
</protein>
<dbReference type="InterPro" id="IPR050625">
    <property type="entry name" value="ParA/MinD_ATPase"/>
</dbReference>
<dbReference type="Gene3D" id="3.40.50.2300">
    <property type="match status" value="1"/>
</dbReference>
<organism evidence="5 6">
    <name type="scientific">Paraburkholderia caballeronis</name>
    <dbReference type="NCBI Taxonomy" id="416943"/>
    <lineage>
        <taxon>Bacteria</taxon>
        <taxon>Pseudomonadati</taxon>
        <taxon>Pseudomonadota</taxon>
        <taxon>Betaproteobacteria</taxon>
        <taxon>Burkholderiales</taxon>
        <taxon>Burkholderiaceae</taxon>
        <taxon>Paraburkholderia</taxon>
    </lineage>
</organism>